<protein>
    <submittedName>
        <fullName evidence="1">Uncharacterized protein</fullName>
    </submittedName>
</protein>
<name>A0AAW0CDI4_9AGAR</name>
<comment type="caution">
    <text evidence="1">The sequence shown here is derived from an EMBL/GenBank/DDBJ whole genome shotgun (WGS) entry which is preliminary data.</text>
</comment>
<dbReference type="EMBL" id="JAWWNJ010000019">
    <property type="protein sequence ID" value="KAK7035910.1"/>
    <property type="molecule type" value="Genomic_DNA"/>
</dbReference>
<accession>A0AAW0CDI4</accession>
<sequence>MAIYSSLTFLRDDRNELKAGSSFPYELNDLILSLSIAQVIHENVEALVHASTIPVSLHSTRSTFVSLAGVSSTFRGIFLKRVALAFGITLPCESALYEANDQFRSLLLFKVATVARAVITPPLQTWSPFMRAYGYYFRARYLERGRQSHLCESDINSALTLCKATFEGLTPLLLNALNSQLKDGVSYISFNQPREVVDM</sequence>
<reference evidence="1 2" key="1">
    <citation type="journal article" date="2024" name="J Genomics">
        <title>Draft genome sequencing and assembly of Favolaschia claudopus CIRM-BRFM 2984 isolated from oak limbs.</title>
        <authorList>
            <person name="Navarro D."/>
            <person name="Drula E."/>
            <person name="Chaduli D."/>
            <person name="Cazenave R."/>
            <person name="Ahrendt S."/>
            <person name="Wang J."/>
            <person name="Lipzen A."/>
            <person name="Daum C."/>
            <person name="Barry K."/>
            <person name="Grigoriev I.V."/>
            <person name="Favel A."/>
            <person name="Rosso M.N."/>
            <person name="Martin F."/>
        </authorList>
    </citation>
    <scope>NUCLEOTIDE SEQUENCE [LARGE SCALE GENOMIC DNA]</scope>
    <source>
        <strain evidence="1 2">CIRM-BRFM 2984</strain>
    </source>
</reference>
<evidence type="ECO:0000313" key="1">
    <source>
        <dbReference type="EMBL" id="KAK7035910.1"/>
    </source>
</evidence>
<proteinExistence type="predicted"/>
<dbReference type="Proteomes" id="UP001362999">
    <property type="component" value="Unassembled WGS sequence"/>
</dbReference>
<dbReference type="AlphaFoldDB" id="A0AAW0CDI4"/>
<evidence type="ECO:0000313" key="2">
    <source>
        <dbReference type="Proteomes" id="UP001362999"/>
    </source>
</evidence>
<gene>
    <name evidence="1" type="ORF">R3P38DRAFT_3183720</name>
</gene>
<organism evidence="1 2">
    <name type="scientific">Favolaschia claudopus</name>
    <dbReference type="NCBI Taxonomy" id="2862362"/>
    <lineage>
        <taxon>Eukaryota</taxon>
        <taxon>Fungi</taxon>
        <taxon>Dikarya</taxon>
        <taxon>Basidiomycota</taxon>
        <taxon>Agaricomycotina</taxon>
        <taxon>Agaricomycetes</taxon>
        <taxon>Agaricomycetidae</taxon>
        <taxon>Agaricales</taxon>
        <taxon>Marasmiineae</taxon>
        <taxon>Mycenaceae</taxon>
        <taxon>Favolaschia</taxon>
    </lineage>
</organism>
<keyword evidence="2" id="KW-1185">Reference proteome</keyword>